<dbReference type="PANTHER" id="PTHR47964">
    <property type="entry name" value="ATP-DEPENDENT DNA HELICASE HOMOLOG RECG, CHLOROPLASTIC"/>
    <property type="match status" value="1"/>
</dbReference>
<dbReference type="CDD" id="cd17991">
    <property type="entry name" value="DEXHc_TRCF"/>
    <property type="match status" value="1"/>
</dbReference>
<comment type="similarity">
    <text evidence="11 13">In the C-terminal section; belongs to the helicase family. RecG subfamily.</text>
</comment>
<dbReference type="EMBL" id="NOXF01000008">
    <property type="protein sequence ID" value="PEQ24018.1"/>
    <property type="molecule type" value="Genomic_DNA"/>
</dbReference>
<dbReference type="HOGENOM" id="CLU_005122_1_3_9"/>
<evidence type="ECO:0000256" key="2">
    <source>
        <dbReference type="ARBA" id="ARBA00022490"/>
    </source>
</evidence>
<dbReference type="InterPro" id="IPR027417">
    <property type="entry name" value="P-loop_NTPase"/>
</dbReference>
<dbReference type="InterPro" id="IPR005118">
    <property type="entry name" value="TRCF_C"/>
</dbReference>
<reference evidence="16 18" key="2">
    <citation type="submission" date="2007-08" db="EMBL/GenBank/DDBJ databases">
        <authorList>
            <person name="Fulton L."/>
            <person name="Clifton S."/>
            <person name="Fulton B."/>
            <person name="Xu J."/>
            <person name="Minx P."/>
            <person name="Pepin K.H."/>
            <person name="Johnson M."/>
            <person name="Thiruvilangam P."/>
            <person name="Bhonagiri V."/>
            <person name="Nash W.E."/>
            <person name="Wang C."/>
            <person name="Mardis E.R."/>
            <person name="Wilson R.K."/>
        </authorList>
    </citation>
    <scope>NUCLEOTIDE SEQUENCE [LARGE SCALE GENOMIC DNA]</scope>
    <source>
        <strain evidence="16 18">DSM 753</strain>
    </source>
</reference>
<evidence type="ECO:0000256" key="13">
    <source>
        <dbReference type="HAMAP-Rule" id="MF_00969"/>
    </source>
</evidence>
<dbReference type="InterPro" id="IPR001650">
    <property type="entry name" value="Helicase_C-like"/>
</dbReference>
<evidence type="ECO:0000256" key="9">
    <source>
        <dbReference type="ARBA" id="ARBA00023204"/>
    </source>
</evidence>
<dbReference type="OrthoDB" id="9804325at2"/>
<dbReference type="SUPFAM" id="SSF52540">
    <property type="entry name" value="P-loop containing nucleoside triphosphate hydrolases"/>
    <property type="match status" value="4"/>
</dbReference>
<comment type="similarity">
    <text evidence="10 13">In the N-terminal section; belongs to the UvrB family.</text>
</comment>
<dbReference type="AlphaFoldDB" id="A7VP19"/>
<evidence type="ECO:0000259" key="14">
    <source>
        <dbReference type="PROSITE" id="PS51192"/>
    </source>
</evidence>
<dbReference type="EMBL" id="ABCB02000011">
    <property type="protein sequence ID" value="EDO62899.1"/>
    <property type="molecule type" value="Genomic_DNA"/>
</dbReference>
<dbReference type="GO" id="GO:0016787">
    <property type="term" value="F:hydrolase activity"/>
    <property type="evidence" value="ECO:0007669"/>
    <property type="project" value="UniProtKB-KW"/>
</dbReference>
<evidence type="ECO:0000256" key="12">
    <source>
        <dbReference type="ARBA" id="ARBA00070128"/>
    </source>
</evidence>
<dbReference type="InterPro" id="IPR003711">
    <property type="entry name" value="CarD-like/TRCF_RID"/>
</dbReference>
<evidence type="ECO:0000313" key="17">
    <source>
        <dbReference type="EMBL" id="PEQ24018.1"/>
    </source>
</evidence>
<dbReference type="InterPro" id="IPR011545">
    <property type="entry name" value="DEAD/DEAH_box_helicase_dom"/>
</dbReference>
<dbReference type="Gene3D" id="2.40.10.170">
    <property type="match status" value="1"/>
</dbReference>
<keyword evidence="6" id="KW-0347">Helicase</keyword>
<dbReference type="GO" id="GO:0005737">
    <property type="term" value="C:cytoplasm"/>
    <property type="evidence" value="ECO:0007669"/>
    <property type="project" value="UniProtKB-SubCell"/>
</dbReference>
<dbReference type="SUPFAM" id="SSF141259">
    <property type="entry name" value="CarD-like"/>
    <property type="match status" value="1"/>
</dbReference>
<evidence type="ECO:0000256" key="3">
    <source>
        <dbReference type="ARBA" id="ARBA00022741"/>
    </source>
</evidence>
<dbReference type="InterPro" id="IPR037235">
    <property type="entry name" value="TRCF-like_C_D7"/>
</dbReference>
<dbReference type="PANTHER" id="PTHR47964:SF1">
    <property type="entry name" value="ATP-DEPENDENT DNA HELICASE HOMOLOG RECG, CHLOROPLASTIC"/>
    <property type="match status" value="1"/>
</dbReference>
<evidence type="ECO:0000256" key="5">
    <source>
        <dbReference type="ARBA" id="ARBA00022801"/>
    </source>
</evidence>
<proteinExistence type="inferred from homology"/>
<feature type="domain" description="Helicase ATP-binding" evidence="14">
    <location>
        <begin position="630"/>
        <end position="791"/>
    </location>
</feature>
<dbReference type="Proteomes" id="UP000003490">
    <property type="component" value="Unassembled WGS sequence"/>
</dbReference>
<keyword evidence="19" id="KW-1185">Reference proteome</keyword>
<keyword evidence="3 13" id="KW-0547">Nucleotide-binding</keyword>
<dbReference type="HAMAP" id="MF_00969">
    <property type="entry name" value="TRCF"/>
    <property type="match status" value="1"/>
</dbReference>
<dbReference type="PROSITE" id="PS51194">
    <property type="entry name" value="HELICASE_CTER"/>
    <property type="match status" value="1"/>
</dbReference>
<dbReference type="SMART" id="SM00487">
    <property type="entry name" value="DEXDc"/>
    <property type="match status" value="1"/>
</dbReference>
<dbReference type="Gene3D" id="3.40.50.300">
    <property type="entry name" value="P-loop containing nucleotide triphosphate hydrolases"/>
    <property type="match status" value="2"/>
</dbReference>
<dbReference type="GO" id="GO:0006355">
    <property type="term" value="P:regulation of DNA-templated transcription"/>
    <property type="evidence" value="ECO:0007669"/>
    <property type="project" value="UniProtKB-UniRule"/>
</dbReference>
<dbReference type="eggNOG" id="COG1197">
    <property type="taxonomic scope" value="Bacteria"/>
</dbReference>
<dbReference type="GO" id="GO:0005524">
    <property type="term" value="F:ATP binding"/>
    <property type="evidence" value="ECO:0007669"/>
    <property type="project" value="UniProtKB-UniRule"/>
</dbReference>
<dbReference type="SMART" id="SM00982">
    <property type="entry name" value="TRCF"/>
    <property type="match status" value="1"/>
</dbReference>
<evidence type="ECO:0000256" key="6">
    <source>
        <dbReference type="ARBA" id="ARBA00022806"/>
    </source>
</evidence>
<evidence type="ECO:0000313" key="18">
    <source>
        <dbReference type="Proteomes" id="UP000003490"/>
    </source>
</evidence>
<dbReference type="SMART" id="SM01058">
    <property type="entry name" value="CarD_TRCF"/>
    <property type="match status" value="1"/>
</dbReference>
<accession>A7VP19</accession>
<comment type="function">
    <text evidence="13">Couples transcription and DNA repair by recognizing RNA polymerase (RNAP) stalled at DNA lesions. Mediates ATP-dependent release of RNAP and its truncated transcript from the DNA, and recruitment of nucleotide excision repair machinery to the damaged site.</text>
</comment>
<dbReference type="InterPro" id="IPR047112">
    <property type="entry name" value="RecG/Mfd"/>
</dbReference>
<keyword evidence="9 13" id="KW-0234">DNA repair</keyword>
<dbReference type="Pfam" id="PF17757">
    <property type="entry name" value="UvrB_inter"/>
    <property type="match status" value="1"/>
</dbReference>
<evidence type="ECO:0000256" key="11">
    <source>
        <dbReference type="ARBA" id="ARBA00061399"/>
    </source>
</evidence>
<dbReference type="InterPro" id="IPR004576">
    <property type="entry name" value="Mfd"/>
</dbReference>
<dbReference type="InterPro" id="IPR014001">
    <property type="entry name" value="Helicase_ATP-bd"/>
</dbReference>
<dbReference type="FunFam" id="3.40.50.300:FF:000546">
    <property type="entry name" value="Transcription-repair-coupling factor"/>
    <property type="match status" value="1"/>
</dbReference>
<evidence type="ECO:0000256" key="7">
    <source>
        <dbReference type="ARBA" id="ARBA00022840"/>
    </source>
</evidence>
<dbReference type="Pfam" id="PF03461">
    <property type="entry name" value="TRCF"/>
    <property type="match status" value="1"/>
</dbReference>
<reference evidence="17 19" key="3">
    <citation type="submission" date="2017-07" db="EMBL/GenBank/DDBJ databases">
        <title>Prevalence of linear plasmids in Cutibacterium (Propionibacterium) acnes isolates obtained from prostatic tissue.</title>
        <authorList>
            <person name="Davidsson S."/>
            <person name="Carlsson J."/>
            <person name="Molling P."/>
            <person name="Andren O."/>
            <person name="Andersson S.-O."/>
            <person name="Brzuszkiewicz E."/>
            <person name="Poehlein A."/>
            <person name="Al-Zeer M."/>
            <person name="Brinkmann V."/>
            <person name="Scavenius C."/>
            <person name="Nazipi S."/>
            <person name="Soderquist B."/>
            <person name="Bruggemann H."/>
        </authorList>
    </citation>
    <scope>NUCLEOTIDE SEQUENCE [LARGE SCALE GENOMIC DNA]</scope>
    <source>
        <strain evidence="17 19">DSM 753</strain>
    </source>
</reference>
<comment type="subcellular location">
    <subcellularLocation>
        <location evidence="1 13">Cytoplasm</location>
    </subcellularLocation>
</comment>
<evidence type="ECO:0000256" key="4">
    <source>
        <dbReference type="ARBA" id="ARBA00022763"/>
    </source>
</evidence>
<reference evidence="16 18" key="1">
    <citation type="submission" date="2007-08" db="EMBL/GenBank/DDBJ databases">
        <title>Draft genome sequence of Clostridium leptum (DSM 753).</title>
        <authorList>
            <person name="Sudarsanam P."/>
            <person name="Ley R."/>
            <person name="Guruge J."/>
            <person name="Turnbaugh P.J."/>
            <person name="Mahowald M."/>
            <person name="Liep D."/>
            <person name="Gordon J."/>
        </authorList>
    </citation>
    <scope>NUCLEOTIDE SEQUENCE [LARGE SCALE GENOMIC DNA]</scope>
    <source>
        <strain evidence="16 18">DSM 753</strain>
    </source>
</reference>
<dbReference type="GO" id="GO:0003684">
    <property type="term" value="F:damaged DNA binding"/>
    <property type="evidence" value="ECO:0007669"/>
    <property type="project" value="InterPro"/>
</dbReference>
<dbReference type="NCBIfam" id="TIGR00580">
    <property type="entry name" value="mfd"/>
    <property type="match status" value="1"/>
</dbReference>
<sequence length="1149" mass="128841">MKFLSTLLDGVTEYETLVSAVERHNTPAAVTGVSGIHKAHLIHSLCARTGRKALVLASDEGEGQRLCNDLSSMGTAALVYPARDFNFRAAEGQSREYEHQRLQVMAGMLDGDYQVVISCIDAALQYTIPPDELRSKRLTLRAGQEAPLEKIEALLSASGYERYQQVEGPGQFAVRGGILDFFTPDASAPVRVEFWGDEIDTLCYFDPETQRRTDDPLEEITLAPSTEVLVSSPGSLAKKIERLSAGLRGKTAVRAKERLAQEADQLLAGKRPGSADKFLPLLYPSPATLLDYLEPEALVFQSEPIKIKERLRSTAWQWGEDLKDYLEEGILCKGLDAFSGDYIYVQKQLEHRDCVYLDTFVRGSYDTPLSSLINLNARQLSVWGGGMQLLQEDLNAILSPKMRIVVLGGTERSARAAAEDLQNSGIPCEYRDDAKTLFLGRVTVLPGSLSAGFEYPTANFALITHGHFAAAPKRARKRQKNAKEIYSLSELAPGDYIVHSAHGVGVFEGIHKLEMQGVTKDYLKVRYAKGDILYVPVTQLDMVSKYIGPKEEVKVRLNRLGGQDWQKAKARVRSAVKDIAKELIKLYAERMKLKGHAFPPDTGWQRDFESRFEYEETEDQLRCIQEIKEDMEKEQPMDRLLCGDVGFGKTEVALRAAFKCVTDSKQCALLVPTTILAWQHYQTVTQRFEGFPIKVEILSRFRTPKQQAEILKQLKRGEIDMIIGTHRLVQKDVQFRDLGLVIIDEEQRFGVAQKERFKSVTKNVDVLTLSATPIPRTLNMALSGIRDMSSLEEAPQDRHPVQTYVLEYDQAVINDAVRRELRRGGQVYYLHNKVESIERVAARLQAQIPEAKVGFGHGKMPEGELSEVWRRVMEQEINVLVCTTIIETGVDVPNVNTIIIEDADHMGLSQLHQIRGRVGRSSRRAYAYLTFTRNKVLSEISQKRLAAIREFTEFGSGFKIAMRDLELRGAGNILGGEQHGHMETVGYDMYLRLLGEAVSEEKGEEASSYELECLVDVQVQAHIPEGYIESLSQRLEIYRRISDIRSQDDAMDVLDELIDRFGEPPASVKGLIDVALIRNTAASLGIYEIKQNAGALLLYQRKLDMEFVSRLIGAFKKRVLVNAGAKPYISVKLQAGDSPLETLRQVFQA</sequence>
<comment type="caution">
    <text evidence="16">The sequence shown here is derived from an EMBL/GenBank/DDBJ whole genome shotgun (WGS) entry which is preliminary data.</text>
</comment>
<keyword evidence="2 13" id="KW-0963">Cytoplasm</keyword>
<dbReference type="Proteomes" id="UP000220611">
    <property type="component" value="Unassembled WGS sequence"/>
</dbReference>
<name>A7VP19_9FIRM</name>
<evidence type="ECO:0000259" key="15">
    <source>
        <dbReference type="PROSITE" id="PS51194"/>
    </source>
</evidence>
<protein>
    <recommendedName>
        <fullName evidence="12 13">Transcription-repair-coupling factor</fullName>
        <shortName evidence="13">TRCF</shortName>
        <ecNumber evidence="13">3.6.4.-</ecNumber>
    </recommendedName>
</protein>
<dbReference type="GO" id="GO:0003678">
    <property type="term" value="F:DNA helicase activity"/>
    <property type="evidence" value="ECO:0007669"/>
    <property type="project" value="TreeGrafter"/>
</dbReference>
<dbReference type="SUPFAM" id="SSF143517">
    <property type="entry name" value="TRCF domain-like"/>
    <property type="match status" value="1"/>
</dbReference>
<evidence type="ECO:0000256" key="8">
    <source>
        <dbReference type="ARBA" id="ARBA00023125"/>
    </source>
</evidence>
<dbReference type="Pfam" id="PF00270">
    <property type="entry name" value="DEAD"/>
    <property type="match status" value="1"/>
</dbReference>
<keyword evidence="4 13" id="KW-0227">DNA damage</keyword>
<dbReference type="Pfam" id="PF00271">
    <property type="entry name" value="Helicase_C"/>
    <property type="match status" value="1"/>
</dbReference>
<dbReference type="Gene3D" id="3.90.1150.50">
    <property type="entry name" value="Transcription-repair-coupling factor, D7 domain"/>
    <property type="match status" value="1"/>
</dbReference>
<evidence type="ECO:0000313" key="19">
    <source>
        <dbReference type="Proteomes" id="UP000220611"/>
    </source>
</evidence>
<keyword evidence="8 13" id="KW-0238">DNA-binding</keyword>
<dbReference type="SMART" id="SM00490">
    <property type="entry name" value="HELICc"/>
    <property type="match status" value="1"/>
</dbReference>
<dbReference type="Gene3D" id="3.30.2060.10">
    <property type="entry name" value="Penicillin-binding protein 1b domain"/>
    <property type="match status" value="1"/>
</dbReference>
<dbReference type="Pfam" id="PF02559">
    <property type="entry name" value="CarD_TRCF_RID"/>
    <property type="match status" value="1"/>
</dbReference>
<dbReference type="Gene3D" id="3.40.50.11180">
    <property type="match status" value="1"/>
</dbReference>
<evidence type="ECO:0000256" key="1">
    <source>
        <dbReference type="ARBA" id="ARBA00004496"/>
    </source>
</evidence>
<keyword evidence="7 13" id="KW-0067">ATP-binding</keyword>
<organism evidence="16 18">
    <name type="scientific">[Clostridium] leptum DSM 753</name>
    <dbReference type="NCBI Taxonomy" id="428125"/>
    <lineage>
        <taxon>Bacteria</taxon>
        <taxon>Bacillati</taxon>
        <taxon>Bacillota</taxon>
        <taxon>Clostridia</taxon>
        <taxon>Eubacteriales</taxon>
        <taxon>Oscillospiraceae</taxon>
        <taxon>Oscillospiraceae incertae sedis</taxon>
    </lineage>
</organism>
<evidence type="ECO:0000256" key="10">
    <source>
        <dbReference type="ARBA" id="ARBA00061104"/>
    </source>
</evidence>
<evidence type="ECO:0000313" key="16">
    <source>
        <dbReference type="EMBL" id="EDO62899.1"/>
    </source>
</evidence>
<dbReference type="InterPro" id="IPR036101">
    <property type="entry name" value="CarD-like/TRCF_RID_sf"/>
</dbReference>
<gene>
    <name evidence="13 16" type="primary">mfd</name>
    <name evidence="17" type="ORF">CH238_10305</name>
    <name evidence="16" type="ORF">CLOLEP_00295</name>
</gene>
<dbReference type="GO" id="GO:0000716">
    <property type="term" value="P:transcription-coupled nucleotide-excision repair, DNA damage recognition"/>
    <property type="evidence" value="ECO:0007669"/>
    <property type="project" value="UniProtKB-UniRule"/>
</dbReference>
<keyword evidence="5 13" id="KW-0378">Hydrolase</keyword>
<dbReference type="PROSITE" id="PS51192">
    <property type="entry name" value="HELICASE_ATP_BIND_1"/>
    <property type="match status" value="1"/>
</dbReference>
<dbReference type="InterPro" id="IPR041471">
    <property type="entry name" value="UvrB_inter"/>
</dbReference>
<dbReference type="EC" id="3.6.4.-" evidence="13"/>
<feature type="domain" description="Helicase C-terminal" evidence="15">
    <location>
        <begin position="812"/>
        <end position="966"/>
    </location>
</feature>